<keyword evidence="4 6" id="KW-0472">Membrane</keyword>
<feature type="transmembrane region" description="Helical" evidence="6">
    <location>
        <begin position="61"/>
        <end position="87"/>
    </location>
</feature>
<name>A0A674JJ66_9SAUR</name>
<evidence type="ECO:0000256" key="2">
    <source>
        <dbReference type="ARBA" id="ARBA00022692"/>
    </source>
</evidence>
<dbReference type="Proteomes" id="UP000472274">
    <property type="component" value="Unplaced"/>
</dbReference>
<keyword evidence="2 6" id="KW-0812">Transmembrane</keyword>
<dbReference type="Pfam" id="PF13853">
    <property type="entry name" value="7tm_4"/>
    <property type="match status" value="1"/>
</dbReference>
<dbReference type="GO" id="GO:0004930">
    <property type="term" value="F:G protein-coupled receptor activity"/>
    <property type="evidence" value="ECO:0007669"/>
    <property type="project" value="InterPro"/>
</dbReference>
<evidence type="ECO:0000313" key="8">
    <source>
        <dbReference type="Ensembl" id="ENSTMTP00000020738.1"/>
    </source>
</evidence>
<dbReference type="InterPro" id="IPR000276">
    <property type="entry name" value="GPCR_Rhodpsn"/>
</dbReference>
<dbReference type="AlphaFoldDB" id="A0A674JJ66"/>
<dbReference type="SUPFAM" id="SSF81321">
    <property type="entry name" value="Family A G protein-coupled receptor-like"/>
    <property type="match status" value="1"/>
</dbReference>
<dbReference type="Ensembl" id="ENSTMTT00000021460.1">
    <property type="protein sequence ID" value="ENSTMTP00000020738.1"/>
    <property type="gene ID" value="ENSTMTG00000015187.1"/>
</dbReference>
<dbReference type="PROSITE" id="PS50262">
    <property type="entry name" value="G_PROTEIN_RECEP_F1_2"/>
    <property type="match status" value="1"/>
</dbReference>
<evidence type="ECO:0000256" key="4">
    <source>
        <dbReference type="ARBA" id="ARBA00023136"/>
    </source>
</evidence>
<keyword evidence="9" id="KW-1185">Reference proteome</keyword>
<dbReference type="InterPro" id="IPR017452">
    <property type="entry name" value="GPCR_Rhodpsn_7TM"/>
</dbReference>
<dbReference type="PANTHER" id="PTHR48001">
    <property type="entry name" value="OLFACTORY RECEPTOR"/>
    <property type="match status" value="1"/>
</dbReference>
<feature type="transmembrane region" description="Helical" evidence="6">
    <location>
        <begin position="25"/>
        <end position="49"/>
    </location>
</feature>
<accession>A0A674JJ66</accession>
<protein>
    <recommendedName>
        <fullName evidence="7">G-protein coupled receptors family 1 profile domain-containing protein</fullName>
    </recommendedName>
</protein>
<feature type="domain" description="G-protein coupled receptors family 1 profile" evidence="7">
    <location>
        <begin position="41"/>
        <end position="106"/>
    </location>
</feature>
<evidence type="ECO:0000256" key="6">
    <source>
        <dbReference type="SAM" id="Phobius"/>
    </source>
</evidence>
<dbReference type="Gene3D" id="1.20.1070.10">
    <property type="entry name" value="Rhodopsin 7-helix transmembrane proteins"/>
    <property type="match status" value="1"/>
</dbReference>
<keyword evidence="5" id="KW-0807">Transducer</keyword>
<evidence type="ECO:0000256" key="3">
    <source>
        <dbReference type="ARBA" id="ARBA00022989"/>
    </source>
</evidence>
<evidence type="ECO:0000256" key="1">
    <source>
        <dbReference type="ARBA" id="ARBA00004141"/>
    </source>
</evidence>
<dbReference type="GO" id="GO:0004984">
    <property type="term" value="F:olfactory receptor activity"/>
    <property type="evidence" value="ECO:0007669"/>
    <property type="project" value="InterPro"/>
</dbReference>
<evidence type="ECO:0000256" key="5">
    <source>
        <dbReference type="ARBA" id="ARBA00023224"/>
    </source>
</evidence>
<dbReference type="PRINTS" id="PR00237">
    <property type="entry name" value="GPCRRHODOPSN"/>
</dbReference>
<reference evidence="8" key="1">
    <citation type="submission" date="2025-08" db="UniProtKB">
        <authorList>
            <consortium name="Ensembl"/>
        </authorList>
    </citation>
    <scope>IDENTIFICATION</scope>
</reference>
<dbReference type="GO" id="GO:0016020">
    <property type="term" value="C:membrane"/>
    <property type="evidence" value="ECO:0007669"/>
    <property type="project" value="UniProtKB-SubCell"/>
</dbReference>
<dbReference type="InterPro" id="IPR000725">
    <property type="entry name" value="Olfact_rcpt"/>
</dbReference>
<sequence>MSMENQTALNYFILSGLSTDPQLQIFLFLVFLAIYLITLVGNMVIMLMIRADPCLSTPMYFFLFHLSLSDISYSSVTVPMMLVNFLVQMKRISIGGRNVSQWLAIF</sequence>
<comment type="subcellular location">
    <subcellularLocation>
        <location evidence="1">Membrane</location>
        <topology evidence="1">Multi-pass membrane protein</topology>
    </subcellularLocation>
</comment>
<dbReference type="InParanoid" id="A0A674JJ66"/>
<evidence type="ECO:0000313" key="9">
    <source>
        <dbReference type="Proteomes" id="UP000472274"/>
    </source>
</evidence>
<dbReference type="GeneTree" id="ENSGT01150000286921"/>
<keyword evidence="3 6" id="KW-1133">Transmembrane helix</keyword>
<reference evidence="8" key="2">
    <citation type="submission" date="2025-09" db="UniProtKB">
        <authorList>
            <consortium name="Ensembl"/>
        </authorList>
    </citation>
    <scope>IDENTIFICATION</scope>
</reference>
<evidence type="ECO:0000259" key="7">
    <source>
        <dbReference type="PROSITE" id="PS50262"/>
    </source>
</evidence>
<proteinExistence type="predicted"/>
<organism evidence="8 9">
    <name type="scientific">Terrapene triunguis</name>
    <name type="common">Three-toed box turtle</name>
    <dbReference type="NCBI Taxonomy" id="2587831"/>
    <lineage>
        <taxon>Eukaryota</taxon>
        <taxon>Metazoa</taxon>
        <taxon>Chordata</taxon>
        <taxon>Craniata</taxon>
        <taxon>Vertebrata</taxon>
        <taxon>Euteleostomi</taxon>
        <taxon>Archelosauria</taxon>
        <taxon>Testudinata</taxon>
        <taxon>Testudines</taxon>
        <taxon>Cryptodira</taxon>
        <taxon>Durocryptodira</taxon>
        <taxon>Testudinoidea</taxon>
        <taxon>Emydidae</taxon>
        <taxon>Terrapene</taxon>
    </lineage>
</organism>